<dbReference type="eggNOG" id="ENOG50324T6">
    <property type="taxonomic scope" value="Bacteria"/>
</dbReference>
<dbReference type="STRING" id="526226.Gbro_0600"/>
<dbReference type="AlphaFoldDB" id="D0LEL0"/>
<evidence type="ECO:0000313" key="2">
    <source>
        <dbReference type="Proteomes" id="UP000001219"/>
    </source>
</evidence>
<gene>
    <name evidence="1" type="ordered locus">Gbro_0600</name>
</gene>
<dbReference type="EMBL" id="CP001802">
    <property type="protein sequence ID" value="ACY19928.1"/>
    <property type="molecule type" value="Genomic_DNA"/>
</dbReference>
<dbReference type="InterPro" id="IPR027580">
    <property type="entry name" value="EXLDI"/>
</dbReference>
<sequence length="181" mass="20454">MPNKTIYVADEDLPVLERAQQVAGGTISGAIIAALRDYVRAADYRDAGYEEVVVRDGPDGVRRKRFFGRPLADETEFDDETGNATERAIYEGRTGRIVLAVHHVDWEKFPIRRDRKPTGNWFKDLTGISSVRSLFTADLPDWGDYEVHVVDTVDELKDLVPQRLLERAIAAVRPDIEDLDV</sequence>
<name>D0LEL0_GORB4</name>
<dbReference type="Proteomes" id="UP000001219">
    <property type="component" value="Chromosome"/>
</dbReference>
<protein>
    <recommendedName>
        <fullName evidence="3">EXLDI protein</fullName>
    </recommendedName>
</protein>
<dbReference type="OrthoDB" id="3199431at2"/>
<reference evidence="2" key="1">
    <citation type="submission" date="2009-10" db="EMBL/GenBank/DDBJ databases">
        <title>The complete chromosome of Gordonia bronchialis DSM 43247.</title>
        <authorList>
            <consortium name="US DOE Joint Genome Institute (JGI-PGF)"/>
            <person name="Lucas S."/>
            <person name="Copeland A."/>
            <person name="Lapidus A."/>
            <person name="Glavina del Rio T."/>
            <person name="Dalin E."/>
            <person name="Tice H."/>
            <person name="Bruce D."/>
            <person name="Goodwin L."/>
            <person name="Pitluck S."/>
            <person name="Kyrpides N."/>
            <person name="Mavromatis K."/>
            <person name="Ivanova N."/>
            <person name="Ovchinnikova G."/>
            <person name="Saunders E."/>
            <person name="Brettin T."/>
            <person name="Detter J.C."/>
            <person name="Han C."/>
            <person name="Larimer F."/>
            <person name="Land M."/>
            <person name="Hauser L."/>
            <person name="Markowitz V."/>
            <person name="Cheng J.-F."/>
            <person name="Hugenholtz P."/>
            <person name="Woyke T."/>
            <person name="Wu D."/>
            <person name="Jando M."/>
            <person name="Schneider S."/>
            <person name="Goeker M."/>
            <person name="Klenk H.-P."/>
            <person name="Eisen J.A."/>
        </authorList>
    </citation>
    <scope>NUCLEOTIDE SEQUENCE [LARGE SCALE GENOMIC DNA]</scope>
    <source>
        <strain evidence="2">ATCC 25592 / DSM 43247 / BCRC 13721 / JCM 3198 / KCTC 3076 / NBRC 16047 / NCTC 10667</strain>
    </source>
</reference>
<keyword evidence="2" id="KW-1185">Reference proteome</keyword>
<evidence type="ECO:0000313" key="1">
    <source>
        <dbReference type="EMBL" id="ACY19928.1"/>
    </source>
</evidence>
<dbReference type="HOGENOM" id="CLU_112893_1_0_11"/>
<dbReference type="RefSeq" id="WP_012832515.1">
    <property type="nucleotide sequence ID" value="NC_013441.1"/>
</dbReference>
<organism evidence="1 2">
    <name type="scientific">Gordonia bronchialis (strain ATCC 25592 / DSM 43247 / BCRC 13721 / JCM 3198 / KCTC 3076 / NBRC 16047 / NCTC 10667)</name>
    <name type="common">Rhodococcus bronchialis</name>
    <dbReference type="NCBI Taxonomy" id="526226"/>
    <lineage>
        <taxon>Bacteria</taxon>
        <taxon>Bacillati</taxon>
        <taxon>Actinomycetota</taxon>
        <taxon>Actinomycetes</taxon>
        <taxon>Mycobacteriales</taxon>
        <taxon>Gordoniaceae</taxon>
        <taxon>Gordonia</taxon>
    </lineage>
</organism>
<accession>D0LEL0</accession>
<dbReference type="NCBIfam" id="TIGR04342">
    <property type="entry name" value="EXLDI"/>
    <property type="match status" value="1"/>
</dbReference>
<evidence type="ECO:0008006" key="3">
    <source>
        <dbReference type="Google" id="ProtNLM"/>
    </source>
</evidence>
<dbReference type="KEGG" id="gbr:Gbro_0600"/>
<proteinExistence type="predicted"/>
<reference evidence="1 2" key="2">
    <citation type="journal article" date="2010" name="Stand. Genomic Sci.">
        <title>Complete genome sequence of Gordonia bronchialis type strain (3410).</title>
        <authorList>
            <person name="Ivanova N."/>
            <person name="Sikorski J."/>
            <person name="Jando M."/>
            <person name="Lapidus A."/>
            <person name="Nolan M."/>
            <person name="Lucas S."/>
            <person name="Del Rio T.G."/>
            <person name="Tice H."/>
            <person name="Copeland A."/>
            <person name="Cheng J.F."/>
            <person name="Chen F."/>
            <person name="Bruce D."/>
            <person name="Goodwin L."/>
            <person name="Pitluck S."/>
            <person name="Mavromatis K."/>
            <person name="Ovchinnikova G."/>
            <person name="Pati A."/>
            <person name="Chen A."/>
            <person name="Palaniappan K."/>
            <person name="Land M."/>
            <person name="Hauser L."/>
            <person name="Chang Y.J."/>
            <person name="Jeffries C.D."/>
            <person name="Chain P."/>
            <person name="Saunders E."/>
            <person name="Han C."/>
            <person name="Detter J.C."/>
            <person name="Brettin T."/>
            <person name="Rohde M."/>
            <person name="Goker M."/>
            <person name="Bristow J."/>
            <person name="Eisen J.A."/>
            <person name="Markowitz V."/>
            <person name="Hugenholtz P."/>
            <person name="Klenk H.P."/>
            <person name="Kyrpides N.C."/>
        </authorList>
    </citation>
    <scope>NUCLEOTIDE SEQUENCE [LARGE SCALE GENOMIC DNA]</scope>
    <source>
        <strain evidence="2">ATCC 25592 / DSM 43247 / BCRC 13721 / JCM 3198 / KCTC 3076 / NBRC 16047 / NCTC 10667</strain>
    </source>
</reference>